<protein>
    <submittedName>
        <fullName evidence="1">Uncharacterized protein</fullName>
    </submittedName>
</protein>
<dbReference type="AlphaFoldDB" id="X8JCV0"/>
<dbReference type="EMBL" id="JATN01000319">
    <property type="protein sequence ID" value="EUC61111.1"/>
    <property type="molecule type" value="Genomic_DNA"/>
</dbReference>
<proteinExistence type="predicted"/>
<dbReference type="Proteomes" id="UP000030108">
    <property type="component" value="Unassembled WGS sequence"/>
</dbReference>
<accession>X8JCV0</accession>
<evidence type="ECO:0000313" key="2">
    <source>
        <dbReference type="Proteomes" id="UP000030108"/>
    </source>
</evidence>
<feature type="non-terminal residue" evidence="1">
    <location>
        <position position="158"/>
    </location>
</feature>
<reference evidence="2" key="1">
    <citation type="journal article" date="2014" name="Genome Announc.">
        <title>Draft genome sequence of the plant-pathogenic soil fungus Rhizoctonia solani anastomosis group 3 strain Rhs1AP.</title>
        <authorList>
            <person name="Cubeta M.A."/>
            <person name="Thomas E."/>
            <person name="Dean R.A."/>
            <person name="Jabaji S."/>
            <person name="Neate S.M."/>
            <person name="Tavantzis S."/>
            <person name="Toda T."/>
            <person name="Vilgalys R."/>
            <person name="Bharathan N."/>
            <person name="Fedorova-Abrams N."/>
            <person name="Pakala S.B."/>
            <person name="Pakala S.M."/>
            <person name="Zafar N."/>
            <person name="Joardar V."/>
            <person name="Losada L."/>
            <person name="Nierman W.C."/>
        </authorList>
    </citation>
    <scope>NUCLEOTIDE SEQUENCE [LARGE SCALE GENOMIC DNA]</scope>
    <source>
        <strain evidence="2">AG-3</strain>
    </source>
</reference>
<comment type="caution">
    <text evidence="1">The sequence shown here is derived from an EMBL/GenBank/DDBJ whole genome shotgun (WGS) entry which is preliminary data.</text>
</comment>
<gene>
    <name evidence="1" type="ORF">RSOL_383710</name>
</gene>
<dbReference type="OrthoDB" id="5424209at2759"/>
<sequence length="158" mass="17364">MENVSSSGSSILSAHSVFKAKATLYYASISPMPLKLVYHTGSTTWPFIMPKGPEAYPLRKEACGVYDHKLNLVWGTVGPKVCDMLDASKLAWTTVDSVLFQTDATNKGEPMLGLVVIWIGVQPGSLEAKQAFNMANDILDILHKFNINNVEVEFQESL</sequence>
<organism evidence="1 2">
    <name type="scientific">Rhizoctonia solani AG-3 Rhs1AP</name>
    <dbReference type="NCBI Taxonomy" id="1086054"/>
    <lineage>
        <taxon>Eukaryota</taxon>
        <taxon>Fungi</taxon>
        <taxon>Dikarya</taxon>
        <taxon>Basidiomycota</taxon>
        <taxon>Agaricomycotina</taxon>
        <taxon>Agaricomycetes</taxon>
        <taxon>Cantharellales</taxon>
        <taxon>Ceratobasidiaceae</taxon>
        <taxon>Rhizoctonia</taxon>
    </lineage>
</organism>
<name>X8JCV0_9AGAM</name>
<evidence type="ECO:0000313" key="1">
    <source>
        <dbReference type="EMBL" id="EUC61111.1"/>
    </source>
</evidence>